<dbReference type="InterPro" id="IPR051808">
    <property type="entry name" value="Type_IV_pilus_biogenesis"/>
</dbReference>
<keyword evidence="4" id="KW-0732">Signal</keyword>
<accession>A0A3B0YDE9</accession>
<evidence type="ECO:0000256" key="2">
    <source>
        <dbReference type="ARBA" id="ARBA00006304"/>
    </source>
</evidence>
<dbReference type="InterPro" id="IPR004846">
    <property type="entry name" value="T2SS/T3SS_dom"/>
</dbReference>
<keyword evidence="5" id="KW-0653">Protein transport</keyword>
<dbReference type="Gene3D" id="2.60.40.3500">
    <property type="match status" value="1"/>
</dbReference>
<dbReference type="InterPro" id="IPR013355">
    <property type="entry name" value="Pilus_4_PilQ"/>
</dbReference>
<evidence type="ECO:0000256" key="3">
    <source>
        <dbReference type="ARBA" id="ARBA00022448"/>
    </source>
</evidence>
<dbReference type="EMBL" id="UOFL01000065">
    <property type="protein sequence ID" value="VAW74770.1"/>
    <property type="molecule type" value="Genomic_DNA"/>
</dbReference>
<dbReference type="PROSITE" id="PS00875">
    <property type="entry name" value="T2SP_D"/>
    <property type="match status" value="1"/>
</dbReference>
<evidence type="ECO:0000256" key="4">
    <source>
        <dbReference type="ARBA" id="ARBA00022729"/>
    </source>
</evidence>
<evidence type="ECO:0000256" key="1">
    <source>
        <dbReference type="ARBA" id="ARBA00004442"/>
    </source>
</evidence>
<dbReference type="Gene3D" id="3.30.1370.120">
    <property type="match status" value="1"/>
</dbReference>
<keyword evidence="3" id="KW-0813">Transport</keyword>
<dbReference type="PANTHER" id="PTHR30604">
    <property type="entry name" value="PROTEIN TRANSPORT PROTEIN HOFQ"/>
    <property type="match status" value="1"/>
</dbReference>
<comment type="subcellular location">
    <subcellularLocation>
        <location evidence="1">Cell outer membrane</location>
    </subcellularLocation>
</comment>
<organism evidence="10">
    <name type="scientific">hydrothermal vent metagenome</name>
    <dbReference type="NCBI Taxonomy" id="652676"/>
    <lineage>
        <taxon>unclassified sequences</taxon>
        <taxon>metagenomes</taxon>
        <taxon>ecological metagenomes</taxon>
    </lineage>
</organism>
<dbReference type="Pfam" id="PF03958">
    <property type="entry name" value="Secretin_N"/>
    <property type="match status" value="1"/>
</dbReference>
<feature type="domain" description="Secretin/TonB short N-terminal" evidence="9">
    <location>
        <begin position="333"/>
        <end position="381"/>
    </location>
</feature>
<dbReference type="Gene3D" id="3.30.1370.130">
    <property type="match status" value="1"/>
</dbReference>
<proteinExistence type="inferred from homology"/>
<sequence>MGMPGEGTMQQAHYQKPRSGISEHEIPSSIYNAKWMKIMRTLCYTLLGLWTCSLYASGTNELRDINIISLPGEKVQITLKMNKVAKKPVSFTIENPARISLDLLNTRNGLRKKFRYIGLGMAQSLNIIQARNRTRIVLNLSKLVQYSTRVKGKNVYIILGSTSGKRRYSKSNFSIKRSQPGRGRKSLHLNKIDFRRGDKGQGRIIINLSRNSAAVDIRRQGDKIVVDFLNSSIPGNLERRLDVLDFATPVKNIDTFRQGNKVRMIITPVGQYEHTAYQSGKNYTIVVKKILPKKIAKSKTGVNGNYNGDKLTLKFQNIEVRAVLQLLADFTGLNIVVSDSVKGSVTLRLKNVPWDQALDIILKTKGLAMRREGNVMRIAPASEISAIEQADLVAKKRFQALAPLQTEWFQINYAAANDILKTIKNKSASLLSRRGRAVVDKRTNTLMVRDTTEQLLNVRRLIKRLDIPVRQVLIESRVVIANKNFALDLGVKFGLSNSTTINNGNDFVTAGGPQNTNGTLSNTLMVDMGVTPTKSKAGRFGIALGALGSNILQLELSALQAEGRGEIVSSPRVITSNQRTAYIEQGLEIPYSQSTSSGAATVSFKKAVLSLKVTPQITPDDRVIMDLEIKKDSADLTTSIGVAQNIAINTREIKTQVLVNNGETIVLGGIYESVKDNKVNRVPFLGKIPVVGFLFRDKVRINNKSELLIFVTPKIIKDDLNKVKR</sequence>
<dbReference type="InterPro" id="IPR005644">
    <property type="entry name" value="NolW-like"/>
</dbReference>
<feature type="region of interest" description="Disordered" evidence="8">
    <location>
        <begin position="1"/>
        <end position="21"/>
    </location>
</feature>
<dbReference type="SMART" id="SM00965">
    <property type="entry name" value="STN"/>
    <property type="match status" value="1"/>
</dbReference>
<dbReference type="GO" id="GO:0009279">
    <property type="term" value="C:cell outer membrane"/>
    <property type="evidence" value="ECO:0007669"/>
    <property type="project" value="UniProtKB-SubCell"/>
</dbReference>
<evidence type="ECO:0000256" key="5">
    <source>
        <dbReference type="ARBA" id="ARBA00022927"/>
    </source>
</evidence>
<dbReference type="InterPro" id="IPR004845">
    <property type="entry name" value="T2SS_GspD_CS"/>
</dbReference>
<name>A0A3B0YDE9_9ZZZZ</name>
<dbReference type="Pfam" id="PF07660">
    <property type="entry name" value="STN"/>
    <property type="match status" value="1"/>
</dbReference>
<dbReference type="Pfam" id="PF00263">
    <property type="entry name" value="Secretin"/>
    <property type="match status" value="1"/>
</dbReference>
<keyword evidence="6" id="KW-0472">Membrane</keyword>
<evidence type="ECO:0000256" key="7">
    <source>
        <dbReference type="ARBA" id="ARBA00023237"/>
    </source>
</evidence>
<reference evidence="10" key="1">
    <citation type="submission" date="2018-06" db="EMBL/GenBank/DDBJ databases">
        <authorList>
            <person name="Zhirakovskaya E."/>
        </authorList>
    </citation>
    <scope>NUCLEOTIDE SEQUENCE</scope>
</reference>
<dbReference type="Pfam" id="PF11741">
    <property type="entry name" value="AMIN"/>
    <property type="match status" value="2"/>
</dbReference>
<evidence type="ECO:0000256" key="8">
    <source>
        <dbReference type="SAM" id="MobiDB-lite"/>
    </source>
</evidence>
<evidence type="ECO:0000259" key="9">
    <source>
        <dbReference type="SMART" id="SM00965"/>
    </source>
</evidence>
<dbReference type="AlphaFoldDB" id="A0A3B0YDE9"/>
<dbReference type="Gene3D" id="2.60.40.3470">
    <property type="match status" value="1"/>
</dbReference>
<dbReference type="PRINTS" id="PR01032">
    <property type="entry name" value="PHAGEIV"/>
</dbReference>
<dbReference type="PRINTS" id="PR00811">
    <property type="entry name" value="BCTERIALGSPD"/>
</dbReference>
<dbReference type="GO" id="GO:0009306">
    <property type="term" value="P:protein secretion"/>
    <property type="evidence" value="ECO:0007669"/>
    <property type="project" value="InterPro"/>
</dbReference>
<comment type="similarity">
    <text evidence="2">Belongs to the bacterial secretin family. PilQ subfamily.</text>
</comment>
<evidence type="ECO:0000256" key="6">
    <source>
        <dbReference type="ARBA" id="ARBA00023136"/>
    </source>
</evidence>
<dbReference type="InterPro" id="IPR011662">
    <property type="entry name" value="Secretin/TonB_short_N"/>
</dbReference>
<protein>
    <submittedName>
        <fullName evidence="10">Type IV pilus biogenesis protein PilQ</fullName>
    </submittedName>
</protein>
<evidence type="ECO:0000313" key="10">
    <source>
        <dbReference type="EMBL" id="VAW74770.1"/>
    </source>
</evidence>
<dbReference type="InterPro" id="IPR038591">
    <property type="entry name" value="NolW-like_sf"/>
</dbReference>
<dbReference type="NCBIfam" id="TIGR02515">
    <property type="entry name" value="IV_pilus_PilQ"/>
    <property type="match status" value="1"/>
</dbReference>
<gene>
    <name evidence="10" type="ORF">MNBD_GAMMA12-3390</name>
</gene>
<dbReference type="InterPro" id="IPR021731">
    <property type="entry name" value="AMIN_dom"/>
</dbReference>
<dbReference type="InterPro" id="IPR001775">
    <property type="entry name" value="GspD/PilQ"/>
</dbReference>
<dbReference type="PANTHER" id="PTHR30604:SF1">
    <property type="entry name" value="DNA UTILIZATION PROTEIN HOFQ"/>
    <property type="match status" value="1"/>
</dbReference>
<keyword evidence="7" id="KW-0998">Cell outer membrane</keyword>